<dbReference type="AlphaFoldDB" id="A0A640UJX3"/>
<protein>
    <recommendedName>
        <fullName evidence="3">DUF1877 family protein</fullName>
    </recommendedName>
</protein>
<gene>
    <name evidence="1" type="ORF">Stube_02950</name>
</gene>
<dbReference type="Proteomes" id="UP000431826">
    <property type="component" value="Unassembled WGS sequence"/>
</dbReference>
<evidence type="ECO:0000313" key="2">
    <source>
        <dbReference type="Proteomes" id="UP000431826"/>
    </source>
</evidence>
<dbReference type="GeneID" id="96281503"/>
<reference evidence="1 2" key="1">
    <citation type="submission" date="2019-12" db="EMBL/GenBank/DDBJ databases">
        <title>Whole genome shotgun sequence of Streptomyces tubercidicus NBRC 13090.</title>
        <authorList>
            <person name="Ichikawa N."/>
            <person name="Kimura A."/>
            <person name="Kitahashi Y."/>
            <person name="Komaki H."/>
            <person name="Tamura T."/>
        </authorList>
    </citation>
    <scope>NUCLEOTIDE SEQUENCE [LARGE SCALE GENOMIC DNA]</scope>
    <source>
        <strain evidence="1 2">NBRC 13090</strain>
    </source>
</reference>
<dbReference type="OrthoDB" id="4528334at2"/>
<accession>A0A640UJX3</accession>
<dbReference type="EMBL" id="BLIR01000001">
    <property type="protein sequence ID" value="GFE35622.1"/>
    <property type="molecule type" value="Genomic_DNA"/>
</dbReference>
<name>A0A640UJX3_9ACTN</name>
<evidence type="ECO:0000313" key="1">
    <source>
        <dbReference type="EMBL" id="GFE35622.1"/>
    </source>
</evidence>
<keyword evidence="2" id="KW-1185">Reference proteome</keyword>
<dbReference type="RefSeq" id="WP_159742105.1">
    <property type="nucleotide sequence ID" value="NZ_BLIR01000001.1"/>
</dbReference>
<sequence length="202" mass="22493">MGMDITVLVVDWVHLMKIAPDDRLEVLQESAYADDEGDEVDAGWVWPVEPDRAWLGRYEFGGTLGSYKPHFWAAQAWEDVRGAAGTPLRAALDEFLMALIWCGPEVDSDAEHVDAGIFPSVDGLWRPGPLIARGPRTVSGLNRCWGEAAPALPHLREPYASRAACPGRWIADFEEFTELLSGWAEVVREAQRRRWGLIGLPI</sequence>
<comment type="caution">
    <text evidence="1">The sequence shown here is derived from an EMBL/GenBank/DDBJ whole genome shotgun (WGS) entry which is preliminary data.</text>
</comment>
<proteinExistence type="predicted"/>
<organism evidence="1 2">
    <name type="scientific">Streptomyces tubercidicus</name>
    <dbReference type="NCBI Taxonomy" id="47759"/>
    <lineage>
        <taxon>Bacteria</taxon>
        <taxon>Bacillati</taxon>
        <taxon>Actinomycetota</taxon>
        <taxon>Actinomycetes</taxon>
        <taxon>Kitasatosporales</taxon>
        <taxon>Streptomycetaceae</taxon>
        <taxon>Streptomyces</taxon>
    </lineage>
</organism>
<evidence type="ECO:0008006" key="3">
    <source>
        <dbReference type="Google" id="ProtNLM"/>
    </source>
</evidence>